<dbReference type="EMBL" id="BKCJ011122556">
    <property type="protein sequence ID" value="GFC89749.1"/>
    <property type="molecule type" value="Genomic_DNA"/>
</dbReference>
<proteinExistence type="predicted"/>
<evidence type="ECO:0000313" key="1">
    <source>
        <dbReference type="EMBL" id="GFC89749.1"/>
    </source>
</evidence>
<gene>
    <name evidence="1" type="ORF">Tci_861719</name>
</gene>
<protein>
    <submittedName>
        <fullName evidence="1">Uncharacterized protein</fullName>
    </submittedName>
</protein>
<accession>A0A699RQK7</accession>
<feature type="non-terminal residue" evidence="1">
    <location>
        <position position="125"/>
    </location>
</feature>
<reference evidence="1" key="1">
    <citation type="journal article" date="2019" name="Sci. Rep.">
        <title>Draft genome of Tanacetum cinerariifolium, the natural source of mosquito coil.</title>
        <authorList>
            <person name="Yamashiro T."/>
            <person name="Shiraishi A."/>
            <person name="Satake H."/>
            <person name="Nakayama K."/>
        </authorList>
    </citation>
    <scope>NUCLEOTIDE SEQUENCE</scope>
</reference>
<name>A0A699RQK7_TANCI</name>
<sequence length="125" mass="14343">MSNKKRSSITQLRVSIRFNNHVMSNLSQKKEVNDNSDSIEEIRVGDADRVVVRDQMEGTDMDKEGGMFGNTYYDVHSENCSTVSDSMNIVNMNDNKKDEFTDRIKDNDKLEFVKTYATVAKAYEL</sequence>
<comment type="caution">
    <text evidence="1">The sequence shown here is derived from an EMBL/GenBank/DDBJ whole genome shotgun (WGS) entry which is preliminary data.</text>
</comment>
<organism evidence="1">
    <name type="scientific">Tanacetum cinerariifolium</name>
    <name type="common">Dalmatian daisy</name>
    <name type="synonym">Chrysanthemum cinerariifolium</name>
    <dbReference type="NCBI Taxonomy" id="118510"/>
    <lineage>
        <taxon>Eukaryota</taxon>
        <taxon>Viridiplantae</taxon>
        <taxon>Streptophyta</taxon>
        <taxon>Embryophyta</taxon>
        <taxon>Tracheophyta</taxon>
        <taxon>Spermatophyta</taxon>
        <taxon>Magnoliopsida</taxon>
        <taxon>eudicotyledons</taxon>
        <taxon>Gunneridae</taxon>
        <taxon>Pentapetalae</taxon>
        <taxon>asterids</taxon>
        <taxon>campanulids</taxon>
        <taxon>Asterales</taxon>
        <taxon>Asteraceae</taxon>
        <taxon>Asteroideae</taxon>
        <taxon>Anthemideae</taxon>
        <taxon>Anthemidinae</taxon>
        <taxon>Tanacetum</taxon>
    </lineage>
</organism>
<dbReference type="AlphaFoldDB" id="A0A699RQK7"/>